<proteinExistence type="predicted"/>
<feature type="compositionally biased region" description="Polar residues" evidence="1">
    <location>
        <begin position="143"/>
        <end position="155"/>
    </location>
</feature>
<keyword evidence="3" id="KW-0732">Signal</keyword>
<gene>
    <name evidence="4" type="ORF">B9Z19DRAFT_430019</name>
</gene>
<keyword evidence="2" id="KW-1133">Transmembrane helix</keyword>
<feature type="region of interest" description="Disordered" evidence="1">
    <location>
        <begin position="308"/>
        <end position="338"/>
    </location>
</feature>
<dbReference type="EMBL" id="NESQ01000029">
    <property type="protein sequence ID" value="PUU82390.1"/>
    <property type="molecule type" value="Genomic_DNA"/>
</dbReference>
<feature type="transmembrane region" description="Helical" evidence="2">
    <location>
        <begin position="204"/>
        <end position="228"/>
    </location>
</feature>
<evidence type="ECO:0000256" key="3">
    <source>
        <dbReference type="SAM" id="SignalP"/>
    </source>
</evidence>
<evidence type="ECO:0000313" key="5">
    <source>
        <dbReference type="Proteomes" id="UP000244722"/>
    </source>
</evidence>
<keyword evidence="2" id="KW-0472">Membrane</keyword>
<sequence>MKLLHDHKLPDSLFLILLLFLLLATPIAGQEACVKACTQNSGINQCRGDIPHDQAAWDALDAPVHDCYCRSAVNFSGCRPNCTLDGLPDNIVGRVMGVWEFVNPVCKEAVEEFSKAVESQGVKTGSPAFTAILADTFHTDVSSSVTPTATGTGSTPEAGETGIVRGANMGINEAGGGADGMPPPPPTSNATIATQHDASKGQTITIAISVSLSTSFILAIAFIFWSWARRKRRMFSDQESPNADWDGLPGDNRITVEDPKTQGIKRWVAEQERIKHLGIKMDPDAASETTSTAYTMWTDTDLVPTEVDDHERELPPMPPIREEDGESLGAGVTVRGGV</sequence>
<evidence type="ECO:0008006" key="6">
    <source>
        <dbReference type="Google" id="ProtNLM"/>
    </source>
</evidence>
<accession>A0A2T7A3W2</accession>
<feature type="chain" id="PRO_5015780518" description="Extracellular membrane protein CFEM domain-containing protein" evidence="3">
    <location>
        <begin position="30"/>
        <end position="338"/>
    </location>
</feature>
<evidence type="ECO:0000256" key="2">
    <source>
        <dbReference type="SAM" id="Phobius"/>
    </source>
</evidence>
<evidence type="ECO:0000313" key="4">
    <source>
        <dbReference type="EMBL" id="PUU82390.1"/>
    </source>
</evidence>
<feature type="signal peptide" evidence="3">
    <location>
        <begin position="1"/>
        <end position="29"/>
    </location>
</feature>
<keyword evidence="5" id="KW-1185">Reference proteome</keyword>
<feature type="region of interest" description="Disordered" evidence="1">
    <location>
        <begin position="143"/>
        <end position="162"/>
    </location>
</feature>
<comment type="caution">
    <text evidence="4">The sequence shown here is derived from an EMBL/GenBank/DDBJ whole genome shotgun (WGS) entry which is preliminary data.</text>
</comment>
<organism evidence="4 5">
    <name type="scientific">Tuber borchii</name>
    <name type="common">White truffle</name>
    <dbReference type="NCBI Taxonomy" id="42251"/>
    <lineage>
        <taxon>Eukaryota</taxon>
        <taxon>Fungi</taxon>
        <taxon>Dikarya</taxon>
        <taxon>Ascomycota</taxon>
        <taxon>Pezizomycotina</taxon>
        <taxon>Pezizomycetes</taxon>
        <taxon>Pezizales</taxon>
        <taxon>Tuberaceae</taxon>
        <taxon>Tuber</taxon>
    </lineage>
</organism>
<keyword evidence="2" id="KW-0812">Transmembrane</keyword>
<protein>
    <recommendedName>
        <fullName evidence="6">Extracellular membrane protein CFEM domain-containing protein</fullName>
    </recommendedName>
</protein>
<dbReference type="AlphaFoldDB" id="A0A2T7A3W2"/>
<dbReference type="OrthoDB" id="5388101at2759"/>
<name>A0A2T7A3W2_TUBBO</name>
<evidence type="ECO:0000256" key="1">
    <source>
        <dbReference type="SAM" id="MobiDB-lite"/>
    </source>
</evidence>
<reference evidence="4 5" key="1">
    <citation type="submission" date="2017-04" db="EMBL/GenBank/DDBJ databases">
        <title>Draft genome sequence of Tuber borchii Vittad., a whitish edible truffle.</title>
        <authorList>
            <consortium name="DOE Joint Genome Institute"/>
            <person name="Murat C."/>
            <person name="Kuo A."/>
            <person name="Barry K.W."/>
            <person name="Clum A."/>
            <person name="Dockter R.B."/>
            <person name="Fauchery L."/>
            <person name="Iotti M."/>
            <person name="Kohler A."/>
            <person name="Labutti K."/>
            <person name="Lindquist E.A."/>
            <person name="Lipzen A."/>
            <person name="Ohm R.A."/>
            <person name="Wang M."/>
            <person name="Grigoriev I.V."/>
            <person name="Zambonelli A."/>
            <person name="Martin F.M."/>
        </authorList>
    </citation>
    <scope>NUCLEOTIDE SEQUENCE [LARGE SCALE GENOMIC DNA]</scope>
    <source>
        <strain evidence="4 5">Tbo3840</strain>
    </source>
</reference>
<dbReference type="Proteomes" id="UP000244722">
    <property type="component" value="Unassembled WGS sequence"/>
</dbReference>